<dbReference type="AlphaFoldDB" id="A0A2Z6IB92"/>
<dbReference type="CDD" id="cd01920">
    <property type="entry name" value="cyclophilin_EcCYP_like"/>
    <property type="match status" value="1"/>
</dbReference>
<keyword evidence="4" id="KW-0732">Signal</keyword>
<dbReference type="PROSITE" id="PS50072">
    <property type="entry name" value="CSA_PPIASE_2"/>
    <property type="match status" value="1"/>
</dbReference>
<evidence type="ECO:0000313" key="7">
    <source>
        <dbReference type="Proteomes" id="UP000271003"/>
    </source>
</evidence>
<dbReference type="KEGG" id="sutt:SUTMEG_10910"/>
<evidence type="ECO:0000259" key="5">
    <source>
        <dbReference type="PROSITE" id="PS50072"/>
    </source>
</evidence>
<comment type="function">
    <text evidence="4">PPIases accelerate the folding of proteins. It catalyzes the cis-trans isomerization of proline imidic peptide bonds in oligopeptides.</text>
</comment>
<dbReference type="RefSeq" id="WP_120176832.1">
    <property type="nucleotide sequence ID" value="NZ_AP018786.1"/>
</dbReference>
<dbReference type="SUPFAM" id="SSF50891">
    <property type="entry name" value="Cyclophilin-like"/>
    <property type="match status" value="1"/>
</dbReference>
<dbReference type="Gene3D" id="2.40.100.10">
    <property type="entry name" value="Cyclophilin-like"/>
    <property type="match status" value="1"/>
</dbReference>
<evidence type="ECO:0000256" key="1">
    <source>
        <dbReference type="ARBA" id="ARBA00007365"/>
    </source>
</evidence>
<comment type="catalytic activity">
    <reaction evidence="4">
        <text>[protein]-peptidylproline (omega=180) = [protein]-peptidylproline (omega=0)</text>
        <dbReference type="Rhea" id="RHEA:16237"/>
        <dbReference type="Rhea" id="RHEA-COMP:10747"/>
        <dbReference type="Rhea" id="RHEA-COMP:10748"/>
        <dbReference type="ChEBI" id="CHEBI:83833"/>
        <dbReference type="ChEBI" id="CHEBI:83834"/>
        <dbReference type="EC" id="5.2.1.8"/>
    </reaction>
</comment>
<evidence type="ECO:0000313" key="6">
    <source>
        <dbReference type="EMBL" id="BBF23200.1"/>
    </source>
</evidence>
<dbReference type="PROSITE" id="PS00170">
    <property type="entry name" value="CSA_PPIASE_1"/>
    <property type="match status" value="1"/>
</dbReference>
<evidence type="ECO:0000256" key="3">
    <source>
        <dbReference type="ARBA" id="ARBA00023235"/>
    </source>
</evidence>
<dbReference type="Pfam" id="PF00160">
    <property type="entry name" value="Pro_isomerase"/>
    <property type="match status" value="1"/>
</dbReference>
<evidence type="ECO:0000256" key="2">
    <source>
        <dbReference type="ARBA" id="ARBA00023110"/>
    </source>
</evidence>
<feature type="chain" id="PRO_5016191624" description="Peptidyl-prolyl cis-trans isomerase" evidence="4">
    <location>
        <begin position="25"/>
        <end position="193"/>
    </location>
</feature>
<dbReference type="EMBL" id="AP018786">
    <property type="protein sequence ID" value="BBF23200.1"/>
    <property type="molecule type" value="Genomic_DNA"/>
</dbReference>
<name>A0A2Z6IB92_9BURK</name>
<keyword evidence="7" id="KW-1185">Reference proteome</keyword>
<protein>
    <recommendedName>
        <fullName evidence="4">Peptidyl-prolyl cis-trans isomerase</fullName>
        <shortName evidence="4">PPIase</shortName>
        <ecNumber evidence="4">5.2.1.8</ecNumber>
    </recommendedName>
</protein>
<dbReference type="PANTHER" id="PTHR43246">
    <property type="entry name" value="PEPTIDYL-PROLYL CIS-TRANS ISOMERASE CYP38, CHLOROPLASTIC"/>
    <property type="match status" value="1"/>
</dbReference>
<dbReference type="InterPro" id="IPR044665">
    <property type="entry name" value="E_coli_cyclophilin_A-like"/>
</dbReference>
<dbReference type="InterPro" id="IPR020892">
    <property type="entry name" value="Cyclophilin-type_PPIase_CS"/>
</dbReference>
<dbReference type="InterPro" id="IPR029000">
    <property type="entry name" value="Cyclophilin-like_dom_sf"/>
</dbReference>
<keyword evidence="2 4" id="KW-0697">Rotamase</keyword>
<dbReference type="GO" id="GO:0006457">
    <property type="term" value="P:protein folding"/>
    <property type="evidence" value="ECO:0007669"/>
    <property type="project" value="InterPro"/>
</dbReference>
<dbReference type="InterPro" id="IPR002130">
    <property type="entry name" value="Cyclophilin-type_PPIase_dom"/>
</dbReference>
<feature type="domain" description="PPIase cyclophilin-type" evidence="5">
    <location>
        <begin position="35"/>
        <end position="191"/>
    </location>
</feature>
<dbReference type="OrthoDB" id="9807797at2"/>
<accession>A0A2Z6IB92</accession>
<organism evidence="6 7">
    <name type="scientific">Sutterella megalosphaeroides</name>
    <dbReference type="NCBI Taxonomy" id="2494234"/>
    <lineage>
        <taxon>Bacteria</taxon>
        <taxon>Pseudomonadati</taxon>
        <taxon>Pseudomonadota</taxon>
        <taxon>Betaproteobacteria</taxon>
        <taxon>Burkholderiales</taxon>
        <taxon>Sutterellaceae</taxon>
        <taxon>Sutterella</taxon>
    </lineage>
</organism>
<proteinExistence type="inferred from homology"/>
<feature type="signal peptide" evidence="4">
    <location>
        <begin position="1"/>
        <end position="24"/>
    </location>
</feature>
<gene>
    <name evidence="6" type="ORF">SUTMEG_10910</name>
</gene>
<dbReference type="EC" id="5.2.1.8" evidence="4"/>
<dbReference type="PRINTS" id="PR00153">
    <property type="entry name" value="CSAPPISMRASE"/>
</dbReference>
<evidence type="ECO:0000256" key="4">
    <source>
        <dbReference type="RuleBase" id="RU363019"/>
    </source>
</evidence>
<comment type="similarity">
    <text evidence="1 4">Belongs to the cyclophilin-type PPIase family.</text>
</comment>
<sequence length="193" mass="20859">MLRRRLLASILPAALALSTGLANAAPVSEPRVAIETTMGTIVVQLSPDRAPITVKNFLRYVNEGHYTDTIFHRVIAGFMIQGGGFTEAMKEKPTHEPIPLEARGGLPNDRYTIAMARTSYPHSATAQFYINVADNDFLNADRAQDGNGYCVFGRVVKGEDVVDKIAAVSTGRKAGMSDVPVSTVKILKAEVVK</sequence>
<reference evidence="6 7" key="1">
    <citation type="journal article" date="2018" name="Int. J. Syst. Evol. Microbiol.">
        <title>Mesosutterella multiformis gen. nov., sp. nov., a member of the family Sutterellaceae and Sutterella megalosphaeroides sp. nov., isolated from human faeces.</title>
        <authorList>
            <person name="Sakamoto M."/>
            <person name="Ikeyama N."/>
            <person name="Kunihiro T."/>
            <person name="Iino T."/>
            <person name="Yuki M."/>
            <person name="Ohkuma M."/>
        </authorList>
    </citation>
    <scope>NUCLEOTIDE SEQUENCE [LARGE SCALE GENOMIC DNA]</scope>
    <source>
        <strain evidence="6 7">6FBBBH3</strain>
    </source>
</reference>
<keyword evidence="3 4" id="KW-0413">Isomerase</keyword>
<dbReference type="GO" id="GO:0003755">
    <property type="term" value="F:peptidyl-prolyl cis-trans isomerase activity"/>
    <property type="evidence" value="ECO:0007669"/>
    <property type="project" value="UniProtKB-UniRule"/>
</dbReference>
<dbReference type="Proteomes" id="UP000271003">
    <property type="component" value="Chromosome"/>
</dbReference>